<feature type="region of interest" description="Disordered" evidence="1">
    <location>
        <begin position="1"/>
        <end position="92"/>
    </location>
</feature>
<sequence>MLPYHRAAPSYSARPPSPRQQQIRQQQVGASMANWEEAAAMPNDYNDDDEVPPPPYSRTDSLHRTNSAEEEEEDREEAERPEVRLQPTPNGHHLLAMTVNSSITGNFHFQPTRFPCTGTFLAFQKYWKAVWFKACQQKFLRPGALEIFVWEMKILFFEADAERRGRNGSSTTTTTMVLGEDTWPIFQQYMAQGSGDGVAGMRLQVDIDASRRARRVCRETAAADGNHNEAMLLLLGRHVPITPAPSTTTTPAQAGSKRQQLKQFFLGCRKDVQRLNAEAKAAAEARHAETRRRELVMVARSRELYASRLAVSG</sequence>
<dbReference type="Proteomes" id="UP000016931">
    <property type="component" value="Unassembled WGS sequence"/>
</dbReference>
<dbReference type="AlphaFoldDB" id="M3C5Z5"/>
<dbReference type="EMBL" id="KB456261">
    <property type="protein sequence ID" value="EMF15701.1"/>
    <property type="molecule type" value="Genomic_DNA"/>
</dbReference>
<feature type="compositionally biased region" description="Low complexity" evidence="1">
    <location>
        <begin position="1"/>
        <end position="31"/>
    </location>
</feature>
<protein>
    <submittedName>
        <fullName evidence="2">Uncharacterized protein</fullName>
    </submittedName>
</protein>
<organism evidence="2 3">
    <name type="scientific">Sphaerulina musiva (strain SO2202)</name>
    <name type="common">Poplar stem canker fungus</name>
    <name type="synonym">Septoria musiva</name>
    <dbReference type="NCBI Taxonomy" id="692275"/>
    <lineage>
        <taxon>Eukaryota</taxon>
        <taxon>Fungi</taxon>
        <taxon>Dikarya</taxon>
        <taxon>Ascomycota</taxon>
        <taxon>Pezizomycotina</taxon>
        <taxon>Dothideomycetes</taxon>
        <taxon>Dothideomycetidae</taxon>
        <taxon>Mycosphaerellales</taxon>
        <taxon>Mycosphaerellaceae</taxon>
        <taxon>Sphaerulina</taxon>
    </lineage>
</organism>
<keyword evidence="3" id="KW-1185">Reference proteome</keyword>
<reference evidence="2 3" key="1">
    <citation type="journal article" date="2012" name="PLoS Pathog.">
        <title>Diverse lifestyles and strategies of plant pathogenesis encoded in the genomes of eighteen Dothideomycetes fungi.</title>
        <authorList>
            <person name="Ohm R.A."/>
            <person name="Feau N."/>
            <person name="Henrissat B."/>
            <person name="Schoch C.L."/>
            <person name="Horwitz B.A."/>
            <person name="Barry K.W."/>
            <person name="Condon B.J."/>
            <person name="Copeland A.C."/>
            <person name="Dhillon B."/>
            <person name="Glaser F."/>
            <person name="Hesse C.N."/>
            <person name="Kosti I."/>
            <person name="LaButti K."/>
            <person name="Lindquist E.A."/>
            <person name="Lucas S."/>
            <person name="Salamov A.A."/>
            <person name="Bradshaw R.E."/>
            <person name="Ciuffetti L."/>
            <person name="Hamelin R.C."/>
            <person name="Kema G.H.J."/>
            <person name="Lawrence C."/>
            <person name="Scott J.A."/>
            <person name="Spatafora J.W."/>
            <person name="Turgeon B.G."/>
            <person name="de Wit P.J.G.M."/>
            <person name="Zhong S."/>
            <person name="Goodwin S.B."/>
            <person name="Grigoriev I.V."/>
        </authorList>
    </citation>
    <scope>NUCLEOTIDE SEQUENCE [LARGE SCALE GENOMIC DNA]</scope>
    <source>
        <strain evidence="2 3">SO2202</strain>
    </source>
</reference>
<dbReference type="HOGENOM" id="CLU_888941_0_0_1"/>
<evidence type="ECO:0000256" key="1">
    <source>
        <dbReference type="SAM" id="MobiDB-lite"/>
    </source>
</evidence>
<dbReference type="RefSeq" id="XP_016763822.1">
    <property type="nucleotide sequence ID" value="XM_016900601.1"/>
</dbReference>
<gene>
    <name evidence="2" type="ORF">SEPMUDRAFT_105920</name>
</gene>
<dbReference type="GeneID" id="27897738"/>
<accession>M3C5Z5</accession>
<evidence type="ECO:0000313" key="2">
    <source>
        <dbReference type="EMBL" id="EMF15701.1"/>
    </source>
</evidence>
<evidence type="ECO:0000313" key="3">
    <source>
        <dbReference type="Proteomes" id="UP000016931"/>
    </source>
</evidence>
<name>M3C5Z5_SPHMS</name>
<proteinExistence type="predicted"/>